<feature type="domain" description="Core-binding (CB)" evidence="8">
    <location>
        <begin position="6"/>
        <end position="91"/>
    </location>
</feature>
<evidence type="ECO:0000256" key="2">
    <source>
        <dbReference type="ARBA" id="ARBA00008857"/>
    </source>
</evidence>
<protein>
    <submittedName>
        <fullName evidence="9">Phage integrase family protein, putative</fullName>
    </submittedName>
</protein>
<dbReference type="HOGENOM" id="CLU_027562_9_2_9"/>
<dbReference type="EMBL" id="CP009933">
    <property type="protein sequence ID" value="AKA70879.1"/>
    <property type="molecule type" value="Genomic_DNA"/>
</dbReference>
<dbReference type="STRING" id="1548.CSCA_3754"/>
<evidence type="ECO:0000256" key="6">
    <source>
        <dbReference type="PROSITE-ProRule" id="PRU01248"/>
    </source>
</evidence>
<organism evidence="9 10">
    <name type="scientific">Clostridium scatologenes</name>
    <dbReference type="NCBI Taxonomy" id="1548"/>
    <lineage>
        <taxon>Bacteria</taxon>
        <taxon>Bacillati</taxon>
        <taxon>Bacillota</taxon>
        <taxon>Clostridia</taxon>
        <taxon>Eubacteriales</taxon>
        <taxon>Clostridiaceae</taxon>
        <taxon>Clostridium</taxon>
    </lineage>
</organism>
<dbReference type="PANTHER" id="PTHR30349">
    <property type="entry name" value="PHAGE INTEGRASE-RELATED"/>
    <property type="match status" value="1"/>
</dbReference>
<comment type="similarity">
    <text evidence="2">Belongs to the 'phage' integrase family.</text>
</comment>
<evidence type="ECO:0000259" key="8">
    <source>
        <dbReference type="PROSITE" id="PS51900"/>
    </source>
</evidence>
<evidence type="ECO:0000256" key="1">
    <source>
        <dbReference type="ARBA" id="ARBA00003283"/>
    </source>
</evidence>
<evidence type="ECO:0000313" key="10">
    <source>
        <dbReference type="Proteomes" id="UP000033115"/>
    </source>
</evidence>
<sequence length="299" mass="34358">MNLLSEAAEKIAAEFEEFLKSDGKAVKTLESYVGDIRVFLQWLESKDNIFTGNLKRFHVTSYRNYLVQEGYEVNTINKKINSLQSFNQFLIDKSYLKEQVVHLKKDKVKIAAGSEGEVEVFSDAETEKLLFYIQSEDVTSRDRLILLLLLYTGVRVSELVNIKLKDVDVLAMNLTVAWGKGGKRREVPLKGEVIEALKRYLEGERKNSKFADSEYLILTNRSSKMDRDAVNKLLSKMEKKLVIRMHPHKFRHTFCTRLLKKGVELTTVAKLAGHASIQTTARFYINTSQKDKREAVELL</sequence>
<dbReference type="InterPro" id="IPR013762">
    <property type="entry name" value="Integrase-like_cat_sf"/>
</dbReference>
<dbReference type="SUPFAM" id="SSF56349">
    <property type="entry name" value="DNA breaking-rejoining enzymes"/>
    <property type="match status" value="1"/>
</dbReference>
<evidence type="ECO:0000259" key="7">
    <source>
        <dbReference type="PROSITE" id="PS51898"/>
    </source>
</evidence>
<proteinExistence type="inferred from homology"/>
<dbReference type="Gene3D" id="1.10.443.10">
    <property type="entry name" value="Intergrase catalytic core"/>
    <property type="match status" value="1"/>
</dbReference>
<dbReference type="Proteomes" id="UP000033115">
    <property type="component" value="Chromosome"/>
</dbReference>
<dbReference type="GO" id="GO:0006310">
    <property type="term" value="P:DNA recombination"/>
    <property type="evidence" value="ECO:0007669"/>
    <property type="project" value="UniProtKB-KW"/>
</dbReference>
<dbReference type="KEGG" id="csq:CSCA_3754"/>
<feature type="domain" description="Tyr recombinase" evidence="7">
    <location>
        <begin position="116"/>
        <end position="297"/>
    </location>
</feature>
<keyword evidence="4 6" id="KW-0238">DNA-binding</keyword>
<keyword evidence="3" id="KW-0229">DNA integration</keyword>
<dbReference type="PROSITE" id="PS51900">
    <property type="entry name" value="CB"/>
    <property type="match status" value="1"/>
</dbReference>
<dbReference type="RefSeq" id="WP_029159058.1">
    <property type="nucleotide sequence ID" value="NZ_CP009933.1"/>
</dbReference>
<name>A0A0E3JQG1_CLOSL</name>
<dbReference type="InterPro" id="IPR004107">
    <property type="entry name" value="Integrase_SAM-like_N"/>
</dbReference>
<dbReference type="PANTHER" id="PTHR30349:SF41">
    <property type="entry name" value="INTEGRASE_RECOMBINASE PROTEIN MJ0367-RELATED"/>
    <property type="match status" value="1"/>
</dbReference>
<gene>
    <name evidence="9" type="ORF">CSCA_3754</name>
</gene>
<dbReference type="Pfam" id="PF00589">
    <property type="entry name" value="Phage_integrase"/>
    <property type="match status" value="1"/>
</dbReference>
<dbReference type="CDD" id="cd00397">
    <property type="entry name" value="DNA_BRE_C"/>
    <property type="match status" value="1"/>
</dbReference>
<dbReference type="InterPro" id="IPR044068">
    <property type="entry name" value="CB"/>
</dbReference>
<evidence type="ECO:0000256" key="4">
    <source>
        <dbReference type="ARBA" id="ARBA00023125"/>
    </source>
</evidence>
<comment type="function">
    <text evidence="1">Site-specific tyrosine recombinase, which acts by catalyzing the cutting and rejoining of the recombining DNA molecules.</text>
</comment>
<dbReference type="InterPro" id="IPR050090">
    <property type="entry name" value="Tyrosine_recombinase_XerCD"/>
</dbReference>
<evidence type="ECO:0000256" key="3">
    <source>
        <dbReference type="ARBA" id="ARBA00022908"/>
    </source>
</evidence>
<dbReference type="Pfam" id="PF02899">
    <property type="entry name" value="Phage_int_SAM_1"/>
    <property type="match status" value="1"/>
</dbReference>
<dbReference type="InterPro" id="IPR011010">
    <property type="entry name" value="DNA_brk_join_enz"/>
</dbReference>
<dbReference type="GO" id="GO:0003677">
    <property type="term" value="F:DNA binding"/>
    <property type="evidence" value="ECO:0007669"/>
    <property type="project" value="UniProtKB-UniRule"/>
</dbReference>
<reference evidence="9 10" key="1">
    <citation type="journal article" date="2015" name="J. Biotechnol.">
        <title>Complete genome sequence of a malodorant-producing acetogen, Clostridium scatologenes ATCC 25775(T).</title>
        <authorList>
            <person name="Zhu Z."/>
            <person name="Guo T."/>
            <person name="Zheng H."/>
            <person name="Song T."/>
            <person name="Ouyang P."/>
            <person name="Xie J."/>
        </authorList>
    </citation>
    <scope>NUCLEOTIDE SEQUENCE [LARGE SCALE GENOMIC DNA]</scope>
    <source>
        <strain evidence="9 10">ATCC 25775</strain>
    </source>
</reference>
<dbReference type="InterPro" id="IPR010998">
    <property type="entry name" value="Integrase_recombinase_N"/>
</dbReference>
<dbReference type="InterPro" id="IPR002104">
    <property type="entry name" value="Integrase_catalytic"/>
</dbReference>
<dbReference type="PROSITE" id="PS51898">
    <property type="entry name" value="TYR_RECOMBINASE"/>
    <property type="match status" value="1"/>
</dbReference>
<dbReference type="GO" id="GO:0015074">
    <property type="term" value="P:DNA integration"/>
    <property type="evidence" value="ECO:0007669"/>
    <property type="project" value="UniProtKB-KW"/>
</dbReference>
<accession>A0A0E3JQG1</accession>
<evidence type="ECO:0000313" key="9">
    <source>
        <dbReference type="EMBL" id="AKA70879.1"/>
    </source>
</evidence>
<keyword evidence="10" id="KW-1185">Reference proteome</keyword>
<keyword evidence="5" id="KW-0233">DNA recombination</keyword>
<dbReference type="AlphaFoldDB" id="A0A0E3JQG1"/>
<dbReference type="Gene3D" id="1.10.150.130">
    <property type="match status" value="1"/>
</dbReference>
<evidence type="ECO:0000256" key="5">
    <source>
        <dbReference type="ARBA" id="ARBA00023172"/>
    </source>
</evidence>